<proteinExistence type="inferred from homology"/>
<dbReference type="GO" id="GO:0016279">
    <property type="term" value="F:protein-lysine N-methyltransferase activity"/>
    <property type="evidence" value="ECO:0007669"/>
    <property type="project" value="UniProtKB-UniRule"/>
</dbReference>
<dbReference type="PROSITE" id="PS51560">
    <property type="entry name" value="SAM_MT_NNT1"/>
    <property type="match status" value="1"/>
</dbReference>
<dbReference type="Pfam" id="PF10294">
    <property type="entry name" value="Methyltransf_16"/>
    <property type="match status" value="1"/>
</dbReference>
<dbReference type="Proteomes" id="UP000813385">
    <property type="component" value="Unassembled WGS sequence"/>
</dbReference>
<dbReference type="GO" id="GO:0071885">
    <property type="term" value="F:N-terminal protein N-methyltransferase activity"/>
    <property type="evidence" value="ECO:0007669"/>
    <property type="project" value="UniProtKB-UniRule"/>
</dbReference>
<dbReference type="SUPFAM" id="SSF53335">
    <property type="entry name" value="S-adenosyl-L-methionine-dependent methyltransferases"/>
    <property type="match status" value="1"/>
</dbReference>
<dbReference type="PANTHER" id="PTHR14614">
    <property type="entry name" value="HEPATOCELLULAR CARCINOMA-ASSOCIATED ANTIGEN"/>
    <property type="match status" value="1"/>
</dbReference>
<dbReference type="AlphaFoldDB" id="A0A8K0TBX6"/>
<comment type="function">
    <text evidence="5">S-adenosyl-L-methionine-dependent protein methyltransferase that trimethylates the N-terminal glycine 'Gly-2' of elongation factor 1-alpha, before also catalyzing the mono- and dimethylation of 'Lys-3'.</text>
</comment>
<feature type="binding site" evidence="5">
    <location>
        <position position="150"/>
    </location>
    <ligand>
        <name>S-adenosyl-L-methionine</name>
        <dbReference type="ChEBI" id="CHEBI:59789"/>
    </ligand>
</feature>
<protein>
    <recommendedName>
        <fullName evidence="5">Protein N-terminal and lysine N-methyltransferase EFM7</fullName>
        <ecNumber evidence="5">2.1.1.-</ecNumber>
    </recommendedName>
    <alternativeName>
        <fullName evidence="5">Elongation factor methyltransferase 7</fullName>
    </alternativeName>
</protein>
<evidence type="ECO:0000313" key="7">
    <source>
        <dbReference type="EMBL" id="KAH7357782.1"/>
    </source>
</evidence>
<feature type="binding site" evidence="5">
    <location>
        <begin position="80"/>
        <end position="82"/>
    </location>
    <ligand>
        <name>S-adenosyl-L-methionine</name>
        <dbReference type="ChEBI" id="CHEBI:59789"/>
    </ligand>
</feature>
<evidence type="ECO:0000256" key="4">
    <source>
        <dbReference type="ARBA" id="ARBA00022691"/>
    </source>
</evidence>
<dbReference type="Gene3D" id="3.40.50.150">
    <property type="entry name" value="Vaccinia Virus protein VP39"/>
    <property type="match status" value="1"/>
</dbReference>
<dbReference type="InterPro" id="IPR029063">
    <property type="entry name" value="SAM-dependent_MTases_sf"/>
</dbReference>
<reference evidence="7" key="1">
    <citation type="journal article" date="2021" name="Nat. Commun.">
        <title>Genetic determinants of endophytism in the Arabidopsis root mycobiome.</title>
        <authorList>
            <person name="Mesny F."/>
            <person name="Miyauchi S."/>
            <person name="Thiergart T."/>
            <person name="Pickel B."/>
            <person name="Atanasova L."/>
            <person name="Karlsson M."/>
            <person name="Huettel B."/>
            <person name="Barry K.W."/>
            <person name="Haridas S."/>
            <person name="Chen C."/>
            <person name="Bauer D."/>
            <person name="Andreopoulos W."/>
            <person name="Pangilinan J."/>
            <person name="LaButti K."/>
            <person name="Riley R."/>
            <person name="Lipzen A."/>
            <person name="Clum A."/>
            <person name="Drula E."/>
            <person name="Henrissat B."/>
            <person name="Kohler A."/>
            <person name="Grigoriev I.V."/>
            <person name="Martin F.M."/>
            <person name="Hacquard S."/>
        </authorList>
    </citation>
    <scope>NUCLEOTIDE SEQUENCE</scope>
    <source>
        <strain evidence="7">MPI-CAGE-AT-0016</strain>
    </source>
</reference>
<dbReference type="EC" id="2.1.1.-" evidence="5"/>
<evidence type="ECO:0000256" key="1">
    <source>
        <dbReference type="ARBA" id="ARBA00022490"/>
    </source>
</evidence>
<dbReference type="OrthoDB" id="46564at2759"/>
<comment type="subcellular location">
    <subcellularLocation>
        <location evidence="5">Cytoplasm</location>
    </subcellularLocation>
</comment>
<name>A0A8K0TBX6_9PEZI</name>
<keyword evidence="2 5" id="KW-0489">Methyltransferase</keyword>
<feature type="region of interest" description="Disordered" evidence="6">
    <location>
        <begin position="1"/>
        <end position="22"/>
    </location>
</feature>
<evidence type="ECO:0000256" key="5">
    <source>
        <dbReference type="HAMAP-Rule" id="MF_03223"/>
    </source>
</evidence>
<sequence length="273" mass="30227">MSDDEGEMGNMFEEPAGFRPPTPPPTCETHTLKSGQVIQLHLVGYSPTEAHTVWNGSRVVSDYFEADPSRVRGKTILEIGAAAGLPSLTAGVLGARRVVMSDYPDVDIVQTMQQNIDECDASTPASALVEGPDGKPSRVADRVVTRGYVWGADPQPLLSLLPEADSGAKFDVLILADLMFRHSEHGNILKSVEMTMARKKTSVAYVFFTSYRPWLRAKDLAFFDLARERGFLVEQVVDRRLEKPLFENDPGDLEVQKTVSGFEVRWPDAAWEE</sequence>
<dbReference type="HAMAP" id="MF_03223">
    <property type="entry name" value="Methyltr_EFM7"/>
    <property type="match status" value="1"/>
</dbReference>
<keyword evidence="8" id="KW-1185">Reference proteome</keyword>
<dbReference type="GO" id="GO:0032259">
    <property type="term" value="P:methylation"/>
    <property type="evidence" value="ECO:0007669"/>
    <property type="project" value="UniProtKB-KW"/>
</dbReference>
<keyword evidence="3 5" id="KW-0808">Transferase</keyword>
<feature type="binding site" evidence="5">
    <location>
        <position position="102"/>
    </location>
    <ligand>
        <name>S-adenosyl-L-methionine</name>
        <dbReference type="ChEBI" id="CHEBI:59789"/>
    </ligand>
</feature>
<accession>A0A8K0TBX6</accession>
<organism evidence="7 8">
    <name type="scientific">Plectosphaerella cucumerina</name>
    <dbReference type="NCBI Taxonomy" id="40658"/>
    <lineage>
        <taxon>Eukaryota</taxon>
        <taxon>Fungi</taxon>
        <taxon>Dikarya</taxon>
        <taxon>Ascomycota</taxon>
        <taxon>Pezizomycotina</taxon>
        <taxon>Sordariomycetes</taxon>
        <taxon>Hypocreomycetidae</taxon>
        <taxon>Glomerellales</taxon>
        <taxon>Plectosphaerellaceae</taxon>
        <taxon>Plectosphaerella</taxon>
    </lineage>
</organism>
<dbReference type="InterPro" id="IPR019410">
    <property type="entry name" value="Methyltransf_16"/>
</dbReference>
<evidence type="ECO:0000313" key="8">
    <source>
        <dbReference type="Proteomes" id="UP000813385"/>
    </source>
</evidence>
<dbReference type="PANTHER" id="PTHR14614:SF10">
    <property type="entry name" value="PROTEIN N-TERMINAL AND LYSINE N-METHYLTRANSFERASE EFM7"/>
    <property type="match status" value="1"/>
</dbReference>
<evidence type="ECO:0000256" key="6">
    <source>
        <dbReference type="SAM" id="MobiDB-lite"/>
    </source>
</evidence>
<keyword evidence="1 5" id="KW-0963">Cytoplasm</keyword>
<keyword evidence="4 5" id="KW-0949">S-adenosyl-L-methionine</keyword>
<evidence type="ECO:0000256" key="3">
    <source>
        <dbReference type="ARBA" id="ARBA00022679"/>
    </source>
</evidence>
<dbReference type="GO" id="GO:0005737">
    <property type="term" value="C:cytoplasm"/>
    <property type="evidence" value="ECO:0007669"/>
    <property type="project" value="UniProtKB-SubCell"/>
</dbReference>
<comment type="caution">
    <text evidence="7">The sequence shown here is derived from an EMBL/GenBank/DDBJ whole genome shotgun (WGS) entry which is preliminary data.</text>
</comment>
<feature type="binding site" evidence="5">
    <location>
        <position position="176"/>
    </location>
    <ligand>
        <name>S-adenosyl-L-methionine</name>
        <dbReference type="ChEBI" id="CHEBI:59789"/>
    </ligand>
</feature>
<dbReference type="InterPro" id="IPR025784">
    <property type="entry name" value="EFM7"/>
</dbReference>
<gene>
    <name evidence="5" type="primary">EFM7</name>
    <name evidence="7" type="ORF">B0T11DRAFT_96405</name>
</gene>
<comment type="similarity">
    <text evidence="5">Belongs to the class I-like SAM-binding methyltransferase superfamily. EFM7 family.</text>
</comment>
<evidence type="ECO:0000256" key="2">
    <source>
        <dbReference type="ARBA" id="ARBA00022603"/>
    </source>
</evidence>
<dbReference type="EMBL" id="JAGPXD010000004">
    <property type="protein sequence ID" value="KAH7357782.1"/>
    <property type="molecule type" value="Genomic_DNA"/>
</dbReference>
<feature type="binding site" evidence="5">
    <location>
        <position position="54"/>
    </location>
    <ligand>
        <name>S-adenosyl-L-methionine</name>
        <dbReference type="ChEBI" id="CHEBI:59789"/>
    </ligand>
</feature>